<dbReference type="Proteomes" id="UP000054324">
    <property type="component" value="Unassembled WGS sequence"/>
</dbReference>
<dbReference type="CTD" id="20322000"/>
<dbReference type="AlphaFoldDB" id="A0A074ZMG7"/>
<proteinExistence type="predicted"/>
<protein>
    <submittedName>
        <fullName evidence="2">Uncharacterized protein</fullName>
    </submittedName>
</protein>
<dbReference type="EMBL" id="KL596806">
    <property type="protein sequence ID" value="KER24555.1"/>
    <property type="molecule type" value="Genomic_DNA"/>
</dbReference>
<sequence>MRKAKEADLPAIEPRFRAASQEPQARYVRYVCFVSLLMSSDKTSKLLKASASGRTPDQAGNRSEGNLHNATKGKRNSSLGERTLRHQIAQAPIRHHLMLTARAQTSDCKSSAPPIRARPL</sequence>
<dbReference type="RefSeq" id="XP_009171714.1">
    <property type="nucleotide sequence ID" value="XM_009173450.1"/>
</dbReference>
<evidence type="ECO:0000313" key="2">
    <source>
        <dbReference type="EMBL" id="KER24555.1"/>
    </source>
</evidence>
<evidence type="ECO:0000313" key="3">
    <source>
        <dbReference type="Proteomes" id="UP000054324"/>
    </source>
</evidence>
<dbReference type="GeneID" id="20322000"/>
<organism evidence="2 3">
    <name type="scientific">Opisthorchis viverrini</name>
    <name type="common">Southeast Asian liver fluke</name>
    <dbReference type="NCBI Taxonomy" id="6198"/>
    <lineage>
        <taxon>Eukaryota</taxon>
        <taxon>Metazoa</taxon>
        <taxon>Spiralia</taxon>
        <taxon>Lophotrochozoa</taxon>
        <taxon>Platyhelminthes</taxon>
        <taxon>Trematoda</taxon>
        <taxon>Digenea</taxon>
        <taxon>Opisthorchiida</taxon>
        <taxon>Opisthorchiata</taxon>
        <taxon>Opisthorchiidae</taxon>
        <taxon>Opisthorchis</taxon>
    </lineage>
</organism>
<accession>A0A074ZMG7</accession>
<gene>
    <name evidence="2" type="ORF">T265_07821</name>
</gene>
<reference evidence="2 3" key="1">
    <citation type="submission" date="2013-11" db="EMBL/GenBank/DDBJ databases">
        <title>Opisthorchis viverrini - life in the bile duct.</title>
        <authorList>
            <person name="Young N.D."/>
            <person name="Nagarajan N."/>
            <person name="Lin S.J."/>
            <person name="Korhonen P.K."/>
            <person name="Jex A.R."/>
            <person name="Hall R.S."/>
            <person name="Safavi-Hemami H."/>
            <person name="Kaewkong W."/>
            <person name="Bertrand D."/>
            <person name="Gao S."/>
            <person name="Seet Q."/>
            <person name="Wongkham S."/>
            <person name="Teh B.T."/>
            <person name="Wongkham C."/>
            <person name="Intapan P.M."/>
            <person name="Maleewong W."/>
            <person name="Yang X."/>
            <person name="Hu M."/>
            <person name="Wang Z."/>
            <person name="Hofmann A."/>
            <person name="Sternberg P.W."/>
            <person name="Tan P."/>
            <person name="Wang J."/>
            <person name="Gasser R.B."/>
        </authorList>
    </citation>
    <scope>NUCLEOTIDE SEQUENCE [LARGE SCALE GENOMIC DNA]</scope>
</reference>
<feature type="compositionally biased region" description="Polar residues" evidence="1">
    <location>
        <begin position="52"/>
        <end position="69"/>
    </location>
</feature>
<keyword evidence="3" id="KW-1185">Reference proteome</keyword>
<feature type="region of interest" description="Disordered" evidence="1">
    <location>
        <begin position="101"/>
        <end position="120"/>
    </location>
</feature>
<feature type="region of interest" description="Disordered" evidence="1">
    <location>
        <begin position="46"/>
        <end position="82"/>
    </location>
</feature>
<dbReference type="KEGG" id="ovi:T265_07821"/>
<name>A0A074ZMG7_OPIVI</name>
<evidence type="ECO:0000256" key="1">
    <source>
        <dbReference type="SAM" id="MobiDB-lite"/>
    </source>
</evidence>